<name>A0A1Y5Q5W1_9GAMM</name>
<evidence type="ECO:0000313" key="1">
    <source>
        <dbReference type="EMBL" id="SBV37650.1"/>
    </source>
</evidence>
<accession>A0A1Y5Q5W1</accession>
<sequence length="58" mass="6450">MKSPSEELVEVIFPVLEEKGLLLPEDILKSKTKIVTGTMKAEDWLLVAENAVIRGENP</sequence>
<gene>
    <name evidence="1" type="ORF">STPYR_12593</name>
</gene>
<organism evidence="1">
    <name type="scientific">uncultured Stenotrophomonas sp</name>
    <dbReference type="NCBI Taxonomy" id="165438"/>
    <lineage>
        <taxon>Bacteria</taxon>
        <taxon>Pseudomonadati</taxon>
        <taxon>Pseudomonadota</taxon>
        <taxon>Gammaproteobacteria</taxon>
        <taxon>Lysobacterales</taxon>
        <taxon>Lysobacteraceae</taxon>
        <taxon>Stenotrophomonas</taxon>
        <taxon>environmental samples</taxon>
    </lineage>
</organism>
<proteinExistence type="predicted"/>
<dbReference type="AlphaFoldDB" id="A0A1Y5Q5W1"/>
<dbReference type="EMBL" id="FLTS01000001">
    <property type="protein sequence ID" value="SBV37650.1"/>
    <property type="molecule type" value="Genomic_DNA"/>
</dbReference>
<reference evidence="1" key="1">
    <citation type="submission" date="2016-03" db="EMBL/GenBank/DDBJ databases">
        <authorList>
            <person name="Ploux O."/>
        </authorList>
    </citation>
    <scope>NUCLEOTIDE SEQUENCE</scope>
    <source>
        <strain evidence="1">UC10</strain>
    </source>
</reference>
<protein>
    <submittedName>
        <fullName evidence="1">Uncharacterized protein</fullName>
    </submittedName>
</protein>